<organism evidence="3 4">
    <name type="scientific">Halorubellus litoreus</name>
    <dbReference type="NCBI Taxonomy" id="755308"/>
    <lineage>
        <taxon>Archaea</taxon>
        <taxon>Methanobacteriati</taxon>
        <taxon>Methanobacteriota</taxon>
        <taxon>Stenosarchaea group</taxon>
        <taxon>Halobacteria</taxon>
        <taxon>Halobacteriales</taxon>
        <taxon>Halorubellaceae</taxon>
        <taxon>Halorubellus</taxon>
    </lineage>
</organism>
<dbReference type="AlphaFoldDB" id="A0ABD5VKZ9"/>
<dbReference type="EMBL" id="JBHSXN010000004">
    <property type="protein sequence ID" value="MFC6954732.1"/>
    <property type="molecule type" value="Genomic_DNA"/>
</dbReference>
<evidence type="ECO:0000313" key="4">
    <source>
        <dbReference type="Proteomes" id="UP001596395"/>
    </source>
</evidence>
<dbReference type="InterPro" id="IPR032466">
    <property type="entry name" value="Metal_Hydrolase"/>
</dbReference>
<dbReference type="Proteomes" id="UP001596395">
    <property type="component" value="Unassembled WGS sequence"/>
</dbReference>
<protein>
    <submittedName>
        <fullName evidence="3">Amidohydrolase family protein</fullName>
    </submittedName>
</protein>
<evidence type="ECO:0000313" key="3">
    <source>
        <dbReference type="EMBL" id="MFC6954732.1"/>
    </source>
</evidence>
<dbReference type="InterPro" id="IPR006680">
    <property type="entry name" value="Amidohydro-rel"/>
</dbReference>
<name>A0ABD5VKZ9_9EURY</name>
<feature type="domain" description="Amidohydrolase-related" evidence="2">
    <location>
        <begin position="97"/>
        <end position="316"/>
    </location>
</feature>
<accession>A0ABD5VKZ9</accession>
<dbReference type="Pfam" id="PF04909">
    <property type="entry name" value="Amidohydro_2"/>
    <property type="match status" value="1"/>
</dbReference>
<dbReference type="PANTHER" id="PTHR42889:SF1">
    <property type="entry name" value="BLR3681 PROTEIN"/>
    <property type="match status" value="1"/>
</dbReference>
<comment type="caution">
    <text evidence="3">The sequence shown here is derived from an EMBL/GenBank/DDBJ whole genome shotgun (WGS) entry which is preliminary data.</text>
</comment>
<proteinExistence type="predicted"/>
<feature type="compositionally biased region" description="Polar residues" evidence="1">
    <location>
        <begin position="347"/>
        <end position="357"/>
    </location>
</feature>
<keyword evidence="4" id="KW-1185">Reference proteome</keyword>
<gene>
    <name evidence="3" type="ORF">ACFQGB_17840</name>
</gene>
<feature type="region of interest" description="Disordered" evidence="1">
    <location>
        <begin position="334"/>
        <end position="357"/>
    </location>
</feature>
<evidence type="ECO:0000259" key="2">
    <source>
        <dbReference type="Pfam" id="PF04909"/>
    </source>
</evidence>
<evidence type="ECO:0000256" key="1">
    <source>
        <dbReference type="SAM" id="MobiDB-lite"/>
    </source>
</evidence>
<reference evidence="3 4" key="1">
    <citation type="journal article" date="2019" name="Int. J. Syst. Evol. Microbiol.">
        <title>The Global Catalogue of Microorganisms (GCM) 10K type strain sequencing project: providing services to taxonomists for standard genome sequencing and annotation.</title>
        <authorList>
            <consortium name="The Broad Institute Genomics Platform"/>
            <consortium name="The Broad Institute Genome Sequencing Center for Infectious Disease"/>
            <person name="Wu L."/>
            <person name="Ma J."/>
        </authorList>
    </citation>
    <scope>NUCLEOTIDE SEQUENCE [LARGE SCALE GENOMIC DNA]</scope>
    <source>
        <strain evidence="3 4">GX26</strain>
    </source>
</reference>
<dbReference type="SUPFAM" id="SSF51556">
    <property type="entry name" value="Metallo-dependent hydrolases"/>
    <property type="match status" value="1"/>
</dbReference>
<dbReference type="RefSeq" id="WP_336351675.1">
    <property type="nucleotide sequence ID" value="NZ_JAZAQL010000004.1"/>
</dbReference>
<dbReference type="PANTHER" id="PTHR42889">
    <property type="entry name" value="BLR3681 PROTEIN"/>
    <property type="match status" value="1"/>
</dbReference>
<sequence length="357" mass="39860">MASLDEVFVADGVSHAYNLHPSNFRIERHAEKLADNIAALESSMPVDYRRTAESVKTDMSAEDSANMLFRESQVDYTVFHPQTISVFHDGLTGLDKARAFHDAHPTRTGAMASVDLFGMEDPKAELTRQVEEFDPNGVKVYPSYWEGDSLRDFRMNDADLAFPLWEHAADLGLDVIAVHKSVPLGSVPMDPYRIEDVDEAASSFPDLNFEIVHGGLTFAEEAGTQLAFHPNIYVNLEITAIEAALSPNSFVETMRDLLWMGGKKSIEKIMWGSGVPQFHPQLLLEAFWNFDFPEMEWMGGTYQITDEDKRKMLGENLADAHGLDIDAIQAAQADDEFADRGAPEEPYSTTTFEKVDA</sequence>
<dbReference type="Gene3D" id="3.20.20.140">
    <property type="entry name" value="Metal-dependent hydrolases"/>
    <property type="match status" value="1"/>
</dbReference>